<keyword evidence="3" id="KW-1185">Reference proteome</keyword>
<comment type="caution">
    <text evidence="2">The sequence shown here is derived from an EMBL/GenBank/DDBJ whole genome shotgun (WGS) entry which is preliminary data.</text>
</comment>
<protein>
    <recommendedName>
        <fullName evidence="1">UPF0434 protein CK501_06655</fullName>
    </recommendedName>
</protein>
<dbReference type="GO" id="GO:0005829">
    <property type="term" value="C:cytosol"/>
    <property type="evidence" value="ECO:0007669"/>
    <property type="project" value="TreeGrafter"/>
</dbReference>
<dbReference type="OrthoDB" id="9812205at2"/>
<dbReference type="InterPro" id="IPR005651">
    <property type="entry name" value="Trm112-like"/>
</dbReference>
<dbReference type="Pfam" id="PF03966">
    <property type="entry name" value="Trm112p"/>
    <property type="match status" value="1"/>
</dbReference>
<dbReference type="RefSeq" id="WP_077531461.1">
    <property type="nucleotide sequence ID" value="NZ_NSKD01000002.1"/>
</dbReference>
<accession>A0A2A2F9K5</accession>
<name>A0A2A2F9K5_9GAMM</name>
<sequence>MDKRQIALLACPVCHGKLIYDAEAQELICRNDAMAFPIREGIPVMLPEEARTLTTDERLTPVR</sequence>
<dbReference type="FunFam" id="2.20.25.10:FF:000002">
    <property type="entry name" value="UPF0434 protein YcaR"/>
    <property type="match status" value="1"/>
</dbReference>
<dbReference type="Proteomes" id="UP000218896">
    <property type="component" value="Unassembled WGS sequence"/>
</dbReference>
<organism evidence="2 3">
    <name type="scientific">Halovibrio salipaludis</name>
    <dbReference type="NCBI Taxonomy" id="2032626"/>
    <lineage>
        <taxon>Bacteria</taxon>
        <taxon>Pseudomonadati</taxon>
        <taxon>Pseudomonadota</taxon>
        <taxon>Gammaproteobacteria</taxon>
        <taxon>Oceanospirillales</taxon>
        <taxon>Halomonadaceae</taxon>
        <taxon>Halovibrio</taxon>
    </lineage>
</organism>
<dbReference type="SUPFAM" id="SSF158997">
    <property type="entry name" value="Trm112p-like"/>
    <property type="match status" value="1"/>
</dbReference>
<gene>
    <name evidence="2" type="ORF">CK501_06655</name>
</gene>
<evidence type="ECO:0000313" key="2">
    <source>
        <dbReference type="EMBL" id="PAU81233.1"/>
    </source>
</evidence>
<evidence type="ECO:0000313" key="3">
    <source>
        <dbReference type="Proteomes" id="UP000218896"/>
    </source>
</evidence>
<dbReference type="HAMAP" id="MF_01187">
    <property type="entry name" value="UPF0434"/>
    <property type="match status" value="1"/>
</dbReference>
<dbReference type="GO" id="GO:0016301">
    <property type="term" value="F:kinase activity"/>
    <property type="evidence" value="ECO:0007669"/>
    <property type="project" value="UniProtKB-KW"/>
</dbReference>
<dbReference type="Gene3D" id="2.20.25.10">
    <property type="match status" value="1"/>
</dbReference>
<evidence type="ECO:0000256" key="1">
    <source>
        <dbReference type="HAMAP-Rule" id="MF_01187"/>
    </source>
</evidence>
<keyword evidence="2" id="KW-0808">Transferase</keyword>
<keyword evidence="2" id="KW-0418">Kinase</keyword>
<dbReference type="PANTHER" id="PTHR33505">
    <property type="entry name" value="ZGC:162634"/>
    <property type="match status" value="1"/>
</dbReference>
<proteinExistence type="inferred from homology"/>
<dbReference type="PANTHER" id="PTHR33505:SF4">
    <property type="entry name" value="PROTEIN PREY, MITOCHONDRIAL"/>
    <property type="match status" value="1"/>
</dbReference>
<dbReference type="AlphaFoldDB" id="A0A2A2F9K5"/>
<comment type="similarity">
    <text evidence="1">Belongs to the UPF0434 family.</text>
</comment>
<reference evidence="2 3" key="1">
    <citation type="submission" date="2017-08" db="EMBL/GenBank/DDBJ databases">
        <title>Halovibrio sewagensis sp. nov., isolated from wastewater of high salinity.</title>
        <authorList>
            <person name="Dong X."/>
            <person name="Zhang G."/>
        </authorList>
    </citation>
    <scope>NUCLEOTIDE SEQUENCE [LARGE SCALE GENOMIC DNA]</scope>
    <source>
        <strain evidence="2 3">YL5-2</strain>
    </source>
</reference>
<dbReference type="EMBL" id="NSKD01000002">
    <property type="protein sequence ID" value="PAU81233.1"/>
    <property type="molecule type" value="Genomic_DNA"/>
</dbReference>